<dbReference type="Proteomes" id="UP000266723">
    <property type="component" value="Unassembled WGS sequence"/>
</dbReference>
<sequence length="95" mass="10852">MREAEVESAEERETTTMDETETQRDDPQALQRCKRDEIQIADTMVETEEKAFEGGYETEVNIKSGKEDKMDEDEDTLLGSTMLFGFVSGHFFSCP</sequence>
<reference evidence="2 3" key="1">
    <citation type="journal article" date="2020" name="BMC Genomics">
        <title>Intraspecific diversification of the crop wild relative Brassica cretica Lam. using demographic model selection.</title>
        <authorList>
            <person name="Kioukis A."/>
            <person name="Michalopoulou V.A."/>
            <person name="Briers L."/>
            <person name="Pirintsos S."/>
            <person name="Studholme D.J."/>
            <person name="Pavlidis P."/>
            <person name="Sarris P.F."/>
        </authorList>
    </citation>
    <scope>NUCLEOTIDE SEQUENCE [LARGE SCALE GENOMIC DNA]</scope>
    <source>
        <strain evidence="3">cv. PFS-1207/04</strain>
    </source>
</reference>
<comment type="caution">
    <text evidence="2">The sequence shown here is derived from an EMBL/GenBank/DDBJ whole genome shotgun (WGS) entry which is preliminary data.</text>
</comment>
<name>A0ABQ7EPA6_BRACR</name>
<gene>
    <name evidence="2" type="ORF">DY000_02050609</name>
</gene>
<proteinExistence type="predicted"/>
<feature type="region of interest" description="Disordered" evidence="1">
    <location>
        <begin position="1"/>
        <end position="32"/>
    </location>
</feature>
<protein>
    <submittedName>
        <fullName evidence="2">Uncharacterized protein</fullName>
    </submittedName>
</protein>
<evidence type="ECO:0000313" key="3">
    <source>
        <dbReference type="Proteomes" id="UP000266723"/>
    </source>
</evidence>
<keyword evidence="3" id="KW-1185">Reference proteome</keyword>
<evidence type="ECO:0000313" key="2">
    <source>
        <dbReference type="EMBL" id="KAF3604876.1"/>
    </source>
</evidence>
<accession>A0ABQ7EPA6</accession>
<dbReference type="EMBL" id="QGKV02000297">
    <property type="protein sequence ID" value="KAF3604876.1"/>
    <property type="molecule type" value="Genomic_DNA"/>
</dbReference>
<organism evidence="2 3">
    <name type="scientific">Brassica cretica</name>
    <name type="common">Mustard</name>
    <dbReference type="NCBI Taxonomy" id="69181"/>
    <lineage>
        <taxon>Eukaryota</taxon>
        <taxon>Viridiplantae</taxon>
        <taxon>Streptophyta</taxon>
        <taxon>Embryophyta</taxon>
        <taxon>Tracheophyta</taxon>
        <taxon>Spermatophyta</taxon>
        <taxon>Magnoliopsida</taxon>
        <taxon>eudicotyledons</taxon>
        <taxon>Gunneridae</taxon>
        <taxon>Pentapetalae</taxon>
        <taxon>rosids</taxon>
        <taxon>malvids</taxon>
        <taxon>Brassicales</taxon>
        <taxon>Brassicaceae</taxon>
        <taxon>Brassiceae</taxon>
        <taxon>Brassica</taxon>
    </lineage>
</organism>
<evidence type="ECO:0000256" key="1">
    <source>
        <dbReference type="SAM" id="MobiDB-lite"/>
    </source>
</evidence>